<dbReference type="OrthoDB" id="120976at2759"/>
<feature type="compositionally biased region" description="Low complexity" evidence="4">
    <location>
        <begin position="340"/>
        <end position="356"/>
    </location>
</feature>
<dbReference type="Gene3D" id="3.80.10.10">
    <property type="entry name" value="Ribonuclease Inhibitor"/>
    <property type="match status" value="3"/>
</dbReference>
<evidence type="ECO:0000256" key="3">
    <source>
        <dbReference type="ARBA" id="ARBA00022737"/>
    </source>
</evidence>
<sequence>MATLSPRPSPSSSANTIPIPGKSILKRPPPPQQSLFSRITRFLPNQNTTGSGDDARPLKRAHFILPEIAVVYPISSLNPPSTPTLKEEKRAIEDREAERRKRVLRGSSSGPDNEEWWTLDKVESFYRECCEGCDESPDPAITTAFKNATPTHPRAVDFSGVQMTLTTASILSDVFTVEWGLRKLTFKECDLDESTLKPILHALLIPNTLSYLSLESNKRLKTPAFRLIGVFVEKAQNMQFLDLSQNPLEKKSIEYIVAALPTAPQAGLVSLRLDDCSLRHASLETLARAVRTSSLRNISLRHNRINATGAVAIALMIRDYPDVVPSPSPSPAPSAPPSPVISGLPPLSPPSSTLQIPPAPPPRSGPVLPPPKHPAQTPQTTYTPYIPRSKRAQATTSAIPLSATGQHVPIIASSVQGGVTARHLAPSGGETTAQRHAAGPSAALLDKVRALDTLPRLGALRTLDLKGNDLRTGITYIAQVLKRNRTLKVLNLSENKLDVQCLISVAEALKYNSSLETLDLSKNPCCGPGLEGIQSLRTAFTLNTALKRLFLSSTQMTSAGAIALAEFLPESSSLLHLDLTMNNLDIAGVMALSSGLKANHIMRCLDLNIPPGDEEFARMCREILSSCVRNTEEAEKNAQAASVESGRGQGKGVWGMIEESELAKTIRLNEEKKIRTDVLIRGRACVEELRTLLDTPPPAPTPASQPSALLAAATPSLLVSSGPSSAPTQSTLTLSNSAARAKDLVAELAQVVTEEADATRLEQLFVVNDELRGLLERLQEDPGVGDGPAGTGAPATAKTSPKPTLTLQNLDVPYSPRMASPRVSPQRRSPMELSNGHAATNGHGAGDEEEEDEGPPTPRVDKGKGRAEPEPNPEDRVLSPTFMLARDDEDEEGPRFVDSEGVPSPTVRSRSWVEEEGEVFRKGTVLLGPEEMEGEYAGEELRRELLEAMVERPPPRELSEDGTRADDERLPDDHAKSPPVHKELGRASSRESLKSPTTREGAKPSPRPYISRSRSSSNSIMGVLSSGPGSPKVASPPPIPEGRSESPTVVAPSLRRKLSGSRLDAGGSGA</sequence>
<feature type="compositionally biased region" description="Basic and acidic residues" evidence="4">
    <location>
        <begin position="859"/>
        <end position="877"/>
    </location>
</feature>
<dbReference type="Pfam" id="PF13516">
    <property type="entry name" value="LRR_6"/>
    <property type="match status" value="3"/>
</dbReference>
<evidence type="ECO:0008006" key="7">
    <source>
        <dbReference type="Google" id="ProtNLM"/>
    </source>
</evidence>
<keyword evidence="3" id="KW-0677">Repeat</keyword>
<comment type="caution">
    <text evidence="5">The sequence shown here is derived from an EMBL/GenBank/DDBJ whole genome shotgun (WGS) entry which is preliminary data.</text>
</comment>
<dbReference type="AlphaFoldDB" id="A0A550C2T5"/>
<reference evidence="5 6" key="1">
    <citation type="journal article" date="2019" name="New Phytol.">
        <title>Comparative genomics reveals unique wood-decay strategies and fruiting body development in the Schizophyllaceae.</title>
        <authorList>
            <person name="Almasi E."/>
            <person name="Sahu N."/>
            <person name="Krizsan K."/>
            <person name="Balint B."/>
            <person name="Kovacs G.M."/>
            <person name="Kiss B."/>
            <person name="Cseklye J."/>
            <person name="Drula E."/>
            <person name="Henrissat B."/>
            <person name="Nagy I."/>
            <person name="Chovatia M."/>
            <person name="Adam C."/>
            <person name="LaButti K."/>
            <person name="Lipzen A."/>
            <person name="Riley R."/>
            <person name="Grigoriev I.V."/>
            <person name="Nagy L.G."/>
        </authorList>
    </citation>
    <scope>NUCLEOTIDE SEQUENCE [LARGE SCALE GENOMIC DNA]</scope>
    <source>
        <strain evidence="5 6">NL-1724</strain>
    </source>
</reference>
<feature type="compositionally biased region" description="Pro residues" evidence="4">
    <location>
        <begin position="324"/>
        <end position="339"/>
    </location>
</feature>
<dbReference type="PANTHER" id="PTHR24113">
    <property type="entry name" value="RAN GTPASE-ACTIVATING PROTEIN 1"/>
    <property type="match status" value="1"/>
</dbReference>
<protein>
    <recommendedName>
        <fullName evidence="7">RNI-like protein</fullName>
    </recommendedName>
</protein>
<evidence type="ECO:0000256" key="1">
    <source>
        <dbReference type="ARBA" id="ARBA00022468"/>
    </source>
</evidence>
<feature type="region of interest" description="Disordered" evidence="4">
    <location>
        <begin position="77"/>
        <end position="112"/>
    </location>
</feature>
<keyword evidence="2" id="KW-0433">Leucine-rich repeat</keyword>
<dbReference type="STRING" id="97359.A0A550C2T5"/>
<dbReference type="InterPro" id="IPR032675">
    <property type="entry name" value="LRR_dom_sf"/>
</dbReference>
<feature type="compositionally biased region" description="Basic and acidic residues" evidence="4">
    <location>
        <begin position="85"/>
        <end position="99"/>
    </location>
</feature>
<accession>A0A550C2T5</accession>
<dbReference type="Proteomes" id="UP000320762">
    <property type="component" value="Unassembled WGS sequence"/>
</dbReference>
<dbReference type="GO" id="GO:0005634">
    <property type="term" value="C:nucleus"/>
    <property type="evidence" value="ECO:0007669"/>
    <property type="project" value="TreeGrafter"/>
</dbReference>
<keyword evidence="1" id="KW-0343">GTPase activation</keyword>
<evidence type="ECO:0000313" key="6">
    <source>
        <dbReference type="Proteomes" id="UP000320762"/>
    </source>
</evidence>
<dbReference type="GO" id="GO:0006913">
    <property type="term" value="P:nucleocytoplasmic transport"/>
    <property type="evidence" value="ECO:0007669"/>
    <property type="project" value="TreeGrafter"/>
</dbReference>
<dbReference type="EMBL" id="VDMD01000031">
    <property type="protein sequence ID" value="TRM59088.1"/>
    <property type="molecule type" value="Genomic_DNA"/>
</dbReference>
<name>A0A550C2T5_9AGAR</name>
<feature type="region of interest" description="Disordered" evidence="4">
    <location>
        <begin position="931"/>
        <end position="1070"/>
    </location>
</feature>
<feature type="compositionally biased region" description="Pro residues" evidence="4">
    <location>
        <begin position="357"/>
        <end position="373"/>
    </location>
</feature>
<feature type="compositionally biased region" description="Low complexity" evidence="4">
    <location>
        <begin position="1008"/>
        <end position="1019"/>
    </location>
</feature>
<dbReference type="PANTHER" id="PTHR24113:SF12">
    <property type="entry name" value="RAN GTPASE-ACTIVATING PROTEIN 1"/>
    <property type="match status" value="1"/>
</dbReference>
<proteinExistence type="predicted"/>
<dbReference type="GO" id="GO:0031267">
    <property type="term" value="F:small GTPase binding"/>
    <property type="evidence" value="ECO:0007669"/>
    <property type="project" value="TreeGrafter"/>
</dbReference>
<feature type="region of interest" description="Disordered" evidence="4">
    <location>
        <begin position="779"/>
        <end position="915"/>
    </location>
</feature>
<feature type="compositionally biased region" description="Basic and acidic residues" evidence="4">
    <location>
        <begin position="939"/>
        <end position="993"/>
    </location>
</feature>
<organism evidence="5 6">
    <name type="scientific">Schizophyllum amplum</name>
    <dbReference type="NCBI Taxonomy" id="97359"/>
    <lineage>
        <taxon>Eukaryota</taxon>
        <taxon>Fungi</taxon>
        <taxon>Dikarya</taxon>
        <taxon>Basidiomycota</taxon>
        <taxon>Agaricomycotina</taxon>
        <taxon>Agaricomycetes</taxon>
        <taxon>Agaricomycetidae</taxon>
        <taxon>Agaricales</taxon>
        <taxon>Schizophyllaceae</taxon>
        <taxon>Schizophyllum</taxon>
    </lineage>
</organism>
<gene>
    <name evidence="5" type="ORF">BD626DRAFT_633626</name>
</gene>
<evidence type="ECO:0000256" key="2">
    <source>
        <dbReference type="ARBA" id="ARBA00022614"/>
    </source>
</evidence>
<feature type="region of interest" description="Disordered" evidence="4">
    <location>
        <begin position="324"/>
        <end position="384"/>
    </location>
</feature>
<dbReference type="InterPro" id="IPR027038">
    <property type="entry name" value="RanGap"/>
</dbReference>
<feature type="region of interest" description="Disordered" evidence="4">
    <location>
        <begin position="1"/>
        <end position="35"/>
    </location>
</feature>
<evidence type="ECO:0000313" key="5">
    <source>
        <dbReference type="EMBL" id="TRM59088.1"/>
    </source>
</evidence>
<dbReference type="InterPro" id="IPR001611">
    <property type="entry name" value="Leu-rich_rpt"/>
</dbReference>
<dbReference type="GO" id="GO:0005096">
    <property type="term" value="F:GTPase activator activity"/>
    <property type="evidence" value="ECO:0007669"/>
    <property type="project" value="UniProtKB-KW"/>
</dbReference>
<dbReference type="GO" id="GO:0048471">
    <property type="term" value="C:perinuclear region of cytoplasm"/>
    <property type="evidence" value="ECO:0007669"/>
    <property type="project" value="TreeGrafter"/>
</dbReference>
<dbReference type="SUPFAM" id="SSF52047">
    <property type="entry name" value="RNI-like"/>
    <property type="match status" value="1"/>
</dbReference>
<feature type="compositionally biased region" description="Low complexity" evidence="4">
    <location>
        <begin position="791"/>
        <end position="807"/>
    </location>
</feature>
<keyword evidence="6" id="KW-1185">Reference proteome</keyword>
<dbReference type="GO" id="GO:0005829">
    <property type="term" value="C:cytosol"/>
    <property type="evidence" value="ECO:0007669"/>
    <property type="project" value="TreeGrafter"/>
</dbReference>
<dbReference type="SMART" id="SM00368">
    <property type="entry name" value="LRR_RI"/>
    <property type="match status" value="7"/>
</dbReference>
<evidence type="ECO:0000256" key="4">
    <source>
        <dbReference type="SAM" id="MobiDB-lite"/>
    </source>
</evidence>